<dbReference type="Gene3D" id="3.40.30.10">
    <property type="entry name" value="Glutaredoxin"/>
    <property type="match status" value="1"/>
</dbReference>
<dbReference type="Pfam" id="PF00085">
    <property type="entry name" value="Thioredoxin"/>
    <property type="match status" value="1"/>
</dbReference>
<dbReference type="Pfam" id="PF21352">
    <property type="entry name" value="Zn_ribbon_Thio2"/>
    <property type="match status" value="1"/>
</dbReference>
<comment type="caution">
    <text evidence="9">The sequence shown here is derived from an EMBL/GenBank/DDBJ whole genome shotgun (WGS) entry which is preliminary data.</text>
</comment>
<dbReference type="InterPro" id="IPR013766">
    <property type="entry name" value="Thioredoxin_domain"/>
</dbReference>
<dbReference type="InterPro" id="IPR017937">
    <property type="entry name" value="Thioredoxin_CS"/>
</dbReference>
<organism evidence="9 10">
    <name type="scientific">Candidatus Rhodoblastus alkanivorans</name>
    <dbReference type="NCBI Taxonomy" id="2954117"/>
    <lineage>
        <taxon>Bacteria</taxon>
        <taxon>Pseudomonadati</taxon>
        <taxon>Pseudomonadota</taxon>
        <taxon>Alphaproteobacteria</taxon>
        <taxon>Hyphomicrobiales</taxon>
        <taxon>Rhodoblastaceae</taxon>
        <taxon>Rhodoblastus</taxon>
    </lineage>
</organism>
<keyword evidence="3" id="KW-0479">Metal-binding</keyword>
<evidence type="ECO:0000256" key="6">
    <source>
        <dbReference type="ARBA" id="ARBA00023284"/>
    </source>
</evidence>
<evidence type="ECO:0000256" key="5">
    <source>
        <dbReference type="ARBA" id="ARBA00023157"/>
    </source>
</evidence>
<evidence type="ECO:0000313" key="10">
    <source>
        <dbReference type="Proteomes" id="UP001139104"/>
    </source>
</evidence>
<dbReference type="EMBL" id="JAIVFP010000001">
    <property type="protein sequence ID" value="MCI4684352.1"/>
    <property type="molecule type" value="Genomic_DNA"/>
</dbReference>
<accession>A0ABS9ZCS7</accession>
<comment type="similarity">
    <text evidence="1">Belongs to the thioredoxin family.</text>
</comment>
<sequence length="148" mass="16050">MDEIFVVCPHCGKVNRASREKLGAGLRPDCGACGSALFPGAIEARDDADFERHVARTNLPVIVDFWAAWCGPCKMMAPQFAAAAKKMDASARFIKVDTEKLQQTAARFNIRSIPTMVMIANGQEVARQAGATDANNIIRWAMSHGARA</sequence>
<dbReference type="SUPFAM" id="SSF52833">
    <property type="entry name" value="Thioredoxin-like"/>
    <property type="match status" value="1"/>
</dbReference>
<dbReference type="PROSITE" id="PS00194">
    <property type="entry name" value="THIOREDOXIN_1"/>
    <property type="match status" value="1"/>
</dbReference>
<evidence type="ECO:0000256" key="2">
    <source>
        <dbReference type="ARBA" id="ARBA00022448"/>
    </source>
</evidence>
<gene>
    <name evidence="9" type="primary">trxA</name>
    <name evidence="9" type="ORF">K2U94_16550</name>
</gene>
<evidence type="ECO:0000256" key="7">
    <source>
        <dbReference type="NCBIfam" id="TIGR01068"/>
    </source>
</evidence>
<evidence type="ECO:0000256" key="1">
    <source>
        <dbReference type="ARBA" id="ARBA00008987"/>
    </source>
</evidence>
<dbReference type="PANTHER" id="PTHR45663">
    <property type="entry name" value="GEO12009P1"/>
    <property type="match status" value="1"/>
</dbReference>
<reference evidence="9" key="1">
    <citation type="journal article" date="2022" name="ISME J.">
        <title>Identification of active gaseous-alkane degraders at natural gas seeps.</title>
        <authorList>
            <person name="Farhan Ul Haque M."/>
            <person name="Hernandez M."/>
            <person name="Crombie A.T."/>
            <person name="Murrell J.C."/>
        </authorList>
    </citation>
    <scope>NUCLEOTIDE SEQUENCE</scope>
    <source>
        <strain evidence="9">PC2</strain>
    </source>
</reference>
<dbReference type="NCBIfam" id="TIGR01068">
    <property type="entry name" value="thioredoxin"/>
    <property type="match status" value="1"/>
</dbReference>
<dbReference type="PROSITE" id="PS51352">
    <property type="entry name" value="THIOREDOXIN_2"/>
    <property type="match status" value="1"/>
</dbReference>
<evidence type="ECO:0000313" key="9">
    <source>
        <dbReference type="EMBL" id="MCI4684352.1"/>
    </source>
</evidence>
<name>A0ABS9ZCS7_9HYPH</name>
<dbReference type="PANTHER" id="PTHR45663:SF11">
    <property type="entry name" value="GEO12009P1"/>
    <property type="match status" value="1"/>
</dbReference>
<evidence type="ECO:0000259" key="8">
    <source>
        <dbReference type="PROSITE" id="PS51352"/>
    </source>
</evidence>
<dbReference type="InterPro" id="IPR036249">
    <property type="entry name" value="Thioredoxin-like_sf"/>
</dbReference>
<dbReference type="Gene3D" id="2.30.30.380">
    <property type="entry name" value="Zn-finger domain of Sec23/24"/>
    <property type="match status" value="1"/>
</dbReference>
<keyword evidence="10" id="KW-1185">Reference proteome</keyword>
<dbReference type="CDD" id="cd02947">
    <property type="entry name" value="TRX_family"/>
    <property type="match status" value="1"/>
</dbReference>
<dbReference type="Proteomes" id="UP001139104">
    <property type="component" value="Unassembled WGS sequence"/>
</dbReference>
<keyword evidence="5" id="KW-1015">Disulfide bond</keyword>
<keyword evidence="4" id="KW-0249">Electron transport</keyword>
<dbReference type="RefSeq" id="WP_243068253.1">
    <property type="nucleotide sequence ID" value="NZ_JAIVFK010000031.1"/>
</dbReference>
<evidence type="ECO:0000256" key="3">
    <source>
        <dbReference type="ARBA" id="ARBA00022723"/>
    </source>
</evidence>
<dbReference type="InterPro" id="IPR005746">
    <property type="entry name" value="Thioredoxin"/>
</dbReference>
<dbReference type="PRINTS" id="PR00421">
    <property type="entry name" value="THIOREDOXIN"/>
</dbReference>
<keyword evidence="6" id="KW-0676">Redox-active center</keyword>
<feature type="domain" description="Thioredoxin" evidence="8">
    <location>
        <begin position="31"/>
        <end position="146"/>
    </location>
</feature>
<keyword evidence="2" id="KW-0813">Transport</keyword>
<protein>
    <recommendedName>
        <fullName evidence="7">Thioredoxin</fullName>
    </recommendedName>
</protein>
<dbReference type="InterPro" id="IPR049299">
    <property type="entry name" value="Thio2_N"/>
</dbReference>
<proteinExistence type="inferred from homology"/>
<evidence type="ECO:0000256" key="4">
    <source>
        <dbReference type="ARBA" id="ARBA00022982"/>
    </source>
</evidence>